<proteinExistence type="inferred from homology"/>
<dbReference type="InterPro" id="IPR058752">
    <property type="entry name" value="RDRP_C_head"/>
</dbReference>
<dbReference type="InterPro" id="IPR012677">
    <property type="entry name" value="Nucleotide-bd_a/b_plait_sf"/>
</dbReference>
<comment type="similarity">
    <text evidence="1 9">Belongs to the RdRP family.</text>
</comment>
<reference evidence="11" key="1">
    <citation type="submission" date="2024-03" db="EMBL/GenBank/DDBJ databases">
        <title>WGS assembly of Saponaria officinalis var. Norfolk2.</title>
        <authorList>
            <person name="Jenkins J."/>
            <person name="Shu S."/>
            <person name="Grimwood J."/>
            <person name="Barry K."/>
            <person name="Goodstein D."/>
            <person name="Schmutz J."/>
            <person name="Leebens-Mack J."/>
            <person name="Osbourn A."/>
        </authorList>
    </citation>
    <scope>NUCLEOTIDE SEQUENCE [LARGE SCALE GENOMIC DNA]</scope>
    <source>
        <strain evidence="11">JIC</strain>
    </source>
</reference>
<dbReference type="Pfam" id="PF26252">
    <property type="entry name" value="RdRP_helical"/>
    <property type="match status" value="1"/>
</dbReference>
<keyword evidence="12" id="KW-1185">Reference proteome</keyword>
<comment type="caution">
    <text evidence="11">The sequence shown here is derived from an EMBL/GenBank/DDBJ whole genome shotgun (WGS) entry which is preliminary data.</text>
</comment>
<dbReference type="GO" id="GO:0030422">
    <property type="term" value="P:siRNA processing"/>
    <property type="evidence" value="ECO:0007669"/>
    <property type="project" value="TreeGrafter"/>
</dbReference>
<dbReference type="PROSITE" id="PS50102">
    <property type="entry name" value="RRM"/>
    <property type="match status" value="1"/>
</dbReference>
<dbReference type="EMBL" id="JBDFQZ010000010">
    <property type="protein sequence ID" value="KAK9684685.1"/>
    <property type="molecule type" value="Genomic_DNA"/>
</dbReference>
<organism evidence="11 12">
    <name type="scientific">Saponaria officinalis</name>
    <name type="common">Common soapwort</name>
    <name type="synonym">Lychnis saponaria</name>
    <dbReference type="NCBI Taxonomy" id="3572"/>
    <lineage>
        <taxon>Eukaryota</taxon>
        <taxon>Viridiplantae</taxon>
        <taxon>Streptophyta</taxon>
        <taxon>Embryophyta</taxon>
        <taxon>Tracheophyta</taxon>
        <taxon>Spermatophyta</taxon>
        <taxon>Magnoliopsida</taxon>
        <taxon>eudicotyledons</taxon>
        <taxon>Gunneridae</taxon>
        <taxon>Pentapetalae</taxon>
        <taxon>Caryophyllales</taxon>
        <taxon>Caryophyllaceae</taxon>
        <taxon>Caryophylleae</taxon>
        <taxon>Saponaria</taxon>
    </lineage>
</organism>
<evidence type="ECO:0000256" key="2">
    <source>
        <dbReference type="ARBA" id="ARBA00022484"/>
    </source>
</evidence>
<keyword evidence="2 9" id="KW-0696">RNA-directed RNA polymerase</keyword>
<evidence type="ECO:0000256" key="6">
    <source>
        <dbReference type="ARBA" id="ARBA00023158"/>
    </source>
</evidence>
<protein>
    <recommendedName>
        <fullName evidence="9">RNA-dependent RNA polymerase</fullName>
        <ecNumber evidence="9">2.7.7.48</ecNumber>
    </recommendedName>
</protein>
<keyword evidence="3 9" id="KW-0808">Transferase</keyword>
<dbReference type="Pfam" id="PF05183">
    <property type="entry name" value="RdRP"/>
    <property type="match status" value="1"/>
</dbReference>
<dbReference type="CDD" id="cd00590">
    <property type="entry name" value="RRM_SF"/>
    <property type="match status" value="1"/>
</dbReference>
<dbReference type="InterPro" id="IPR057590">
    <property type="entry name" value="PH_RDR1/2-like"/>
</dbReference>
<gene>
    <name evidence="11" type="ORF">RND81_10G225500</name>
</gene>
<accession>A0AAW1I7L4</accession>
<dbReference type="InterPro" id="IPR057596">
    <property type="entry name" value="RDRP_core"/>
</dbReference>
<dbReference type="SUPFAM" id="SSF54928">
    <property type="entry name" value="RNA-binding domain, RBD"/>
    <property type="match status" value="1"/>
</dbReference>
<dbReference type="PANTHER" id="PTHR23079:SF5">
    <property type="entry name" value="RNA-DEPENDENT RNA POLYMERASE 2"/>
    <property type="match status" value="1"/>
</dbReference>
<sequence>MAIGKSKVERPTLQITNIPVTATAQDLLNYLESHIGIDSIFAIEIFTDRKNWKSRGHGRVQFETLELKNEALKLYAQNKLIFNGFSLGLKFSYEDVVVRPIEPELRSTKGDLYLGLMIEDEKMGVIDTFEDVEIWVMPDRTCVEFHVCFDGKVFKLEVMFDDVFEGFGCFFDNDSPAVLFKLKYAPKIYQKISGPTLHTRFSADRYHICKENIEFLWVRTTDFTPKKSIGLLSAICWELDKGSLGKDFFSNIPYYVKDLKGLTLEEYEYSSISGLVPLVKSDNILELDYEILYQINSLVHTLKISLASVNTELIDYLCSLNLGTALLALQKLHKLSSTCYDPLSFIKTQASALGSDKSNVKSAESRLINDNIMSCHRVLVTPTKICCLGPELESSNYVVKNFAAYASDFMRVTFVDEDWGKLHSMVVSANTEQGIFSKPFRTEIYHRILSILQEGIVIGNKRFEFLAFSASQLRSNSVWMFASNDKVKADDIREWMGSFSKIRSVSKCAARMGQLFSSSKQTLVVPVQDVEVIPDIEVNSDGVDYCFSDGIGKISLSFARQVAQKCGAKQTPSAFQIRYGGYKGVIAVDRNSFRKLSLRSSMLKFESKNRMLNVTKCCEALPCYLNREIVTLLTTLGVEDESFEAMLQEHLHLLGNMLKSRDIALAVLESIGMGENNVLAKMLRHGYDPSTEPYLHMMLQAYLENQLSDLRGRCRLYVPKGRILVGCLDETGILNYGQIFVRLTLRKTELENLDQNIFHKIDDTTAIIKGQVVVTKNPCLHPGDVRVLEAVYEVALEEKGLVDCLIFPQKGERPHPNECSGGDLDGDLYFVSWDKKIIPPRTVPPMDYTASRPRIMDHDVTLKEIQRFFVDYMISDSLGAISNAHLILADREPEKALSPKCVRLASLHSMAVDFAKTGAPAEMPRNLKPREYPDFMERWDKPTYISQGPLGKLYRTTVAATIHRPDFTWSEEVARAAYDPDLEFPGFEAFLDAAKGCKDMYIDKMTTILRFYGAASEDEILTGNLRSKSVYLQRDNRRYLEMKDRILLSVKSLQKEAKGWFESSCGVEDRQKMASAWYHVTYHPTHCHDSDNCLSFPWTVGDLLLTIKSANANKSMLVESI</sequence>
<dbReference type="InterPro" id="IPR058751">
    <property type="entry name" value="RDRP_helical"/>
</dbReference>
<dbReference type="GO" id="GO:0031380">
    <property type="term" value="C:nuclear RNA-directed RNA polymerase complex"/>
    <property type="evidence" value="ECO:0007669"/>
    <property type="project" value="TreeGrafter"/>
</dbReference>
<dbReference type="InterPro" id="IPR058763">
    <property type="entry name" value="RRM_RDR1/2-like"/>
</dbReference>
<evidence type="ECO:0000256" key="1">
    <source>
        <dbReference type="ARBA" id="ARBA00005762"/>
    </source>
</evidence>
<evidence type="ECO:0000256" key="4">
    <source>
        <dbReference type="ARBA" id="ARBA00022695"/>
    </source>
</evidence>
<keyword evidence="5 8" id="KW-0694">RNA-binding</keyword>
<dbReference type="GO" id="GO:0003723">
    <property type="term" value="F:RNA binding"/>
    <property type="evidence" value="ECO:0007669"/>
    <property type="project" value="UniProtKB-UniRule"/>
</dbReference>
<dbReference type="AlphaFoldDB" id="A0AAW1I7L4"/>
<dbReference type="InterPro" id="IPR007855">
    <property type="entry name" value="RDRP"/>
</dbReference>
<dbReference type="EC" id="2.7.7.48" evidence="9"/>
<evidence type="ECO:0000259" key="10">
    <source>
        <dbReference type="PROSITE" id="PS50102"/>
    </source>
</evidence>
<evidence type="ECO:0000256" key="5">
    <source>
        <dbReference type="ARBA" id="ARBA00022884"/>
    </source>
</evidence>
<dbReference type="Pfam" id="PF26250">
    <property type="entry name" value="RRM_RdRP1_2"/>
    <property type="match status" value="1"/>
</dbReference>
<evidence type="ECO:0000313" key="11">
    <source>
        <dbReference type="EMBL" id="KAK9684685.1"/>
    </source>
</evidence>
<dbReference type="Pfam" id="PF24823">
    <property type="entry name" value="PH_RDR2"/>
    <property type="match status" value="1"/>
</dbReference>
<dbReference type="GO" id="GO:0003968">
    <property type="term" value="F:RNA-directed RNA polymerase activity"/>
    <property type="evidence" value="ECO:0007669"/>
    <property type="project" value="UniProtKB-KW"/>
</dbReference>
<dbReference type="PANTHER" id="PTHR23079">
    <property type="entry name" value="RNA-DEPENDENT RNA POLYMERASE"/>
    <property type="match status" value="1"/>
</dbReference>
<evidence type="ECO:0000256" key="3">
    <source>
        <dbReference type="ARBA" id="ARBA00022679"/>
    </source>
</evidence>
<dbReference type="Gene3D" id="3.30.70.330">
    <property type="match status" value="1"/>
</dbReference>
<comment type="function">
    <text evidence="9">Probably involved in the RNA silencing pathway and required for the generation of small interfering RNAs (siRNAs).</text>
</comment>
<dbReference type="Pfam" id="PF26253">
    <property type="entry name" value="RdRP_head"/>
    <property type="match status" value="1"/>
</dbReference>
<comment type="catalytic activity">
    <reaction evidence="7 9">
        <text>RNA(n) + a ribonucleoside 5'-triphosphate = RNA(n+1) + diphosphate</text>
        <dbReference type="Rhea" id="RHEA:21248"/>
        <dbReference type="Rhea" id="RHEA-COMP:14527"/>
        <dbReference type="Rhea" id="RHEA-COMP:17342"/>
        <dbReference type="ChEBI" id="CHEBI:33019"/>
        <dbReference type="ChEBI" id="CHEBI:61557"/>
        <dbReference type="ChEBI" id="CHEBI:140395"/>
        <dbReference type="EC" id="2.7.7.48"/>
    </reaction>
</comment>
<keyword evidence="4 9" id="KW-0548">Nucleotidyltransferase</keyword>
<keyword evidence="6 9" id="KW-0943">RNA-mediated gene silencing</keyword>
<name>A0AAW1I7L4_SAPOF</name>
<dbReference type="InterPro" id="IPR035979">
    <property type="entry name" value="RBD_domain_sf"/>
</dbReference>
<dbReference type="InterPro" id="IPR000504">
    <property type="entry name" value="RRM_dom"/>
</dbReference>
<dbReference type="Proteomes" id="UP001443914">
    <property type="component" value="Unassembled WGS sequence"/>
</dbReference>
<evidence type="ECO:0000256" key="8">
    <source>
        <dbReference type="PROSITE-ProRule" id="PRU00176"/>
    </source>
</evidence>
<evidence type="ECO:0000313" key="12">
    <source>
        <dbReference type="Proteomes" id="UP001443914"/>
    </source>
</evidence>
<evidence type="ECO:0000256" key="7">
    <source>
        <dbReference type="ARBA" id="ARBA00048744"/>
    </source>
</evidence>
<feature type="domain" description="RRM" evidence="10">
    <location>
        <begin position="11"/>
        <end position="94"/>
    </location>
</feature>
<evidence type="ECO:0000256" key="9">
    <source>
        <dbReference type="RuleBase" id="RU363098"/>
    </source>
</evidence>